<evidence type="ECO:0000256" key="8">
    <source>
        <dbReference type="ARBA" id="ARBA00044632"/>
    </source>
</evidence>
<dbReference type="RefSeq" id="WP_007048192.1">
    <property type="nucleotide sequence ID" value="NZ_GG704770.1"/>
</dbReference>
<organism evidence="10 11">
    <name type="scientific">Subdoligranulum variabile DSM 15176</name>
    <dbReference type="NCBI Taxonomy" id="411471"/>
    <lineage>
        <taxon>Bacteria</taxon>
        <taxon>Bacillati</taxon>
        <taxon>Bacillota</taxon>
        <taxon>Clostridia</taxon>
        <taxon>Eubacteriales</taxon>
        <taxon>Oscillospiraceae</taxon>
        <taxon>Subdoligranulum</taxon>
    </lineage>
</organism>
<dbReference type="PANTHER" id="PTHR10242">
    <property type="entry name" value="8-OXOGUANINE DNA GLYCOSYLASE"/>
    <property type="match status" value="1"/>
</dbReference>
<dbReference type="SUPFAM" id="SSF48150">
    <property type="entry name" value="DNA-glycosylase"/>
    <property type="match status" value="1"/>
</dbReference>
<evidence type="ECO:0000256" key="5">
    <source>
        <dbReference type="ARBA" id="ARBA00023204"/>
    </source>
</evidence>
<dbReference type="Gene3D" id="1.10.340.30">
    <property type="entry name" value="Hypothetical protein, domain 2"/>
    <property type="match status" value="1"/>
</dbReference>
<dbReference type="InterPro" id="IPR003265">
    <property type="entry name" value="HhH-GPD_domain"/>
</dbReference>
<gene>
    <name evidence="10" type="ORF">SUBVAR_06841</name>
</gene>
<comment type="catalytic activity">
    <reaction evidence="8">
        <text>2'-deoxyribonucleotide-(2'-deoxyribose 5'-phosphate)-2'-deoxyribonucleotide-DNA = a 3'-end 2'-deoxyribonucleotide-(2,3-dehydro-2,3-deoxyribose 5'-phosphate)-DNA + a 5'-end 5'-phospho-2'-deoxyribonucleoside-DNA + H(+)</text>
        <dbReference type="Rhea" id="RHEA:66592"/>
        <dbReference type="Rhea" id="RHEA-COMP:13180"/>
        <dbReference type="Rhea" id="RHEA-COMP:16897"/>
        <dbReference type="Rhea" id="RHEA-COMP:17067"/>
        <dbReference type="ChEBI" id="CHEBI:15378"/>
        <dbReference type="ChEBI" id="CHEBI:136412"/>
        <dbReference type="ChEBI" id="CHEBI:157695"/>
        <dbReference type="ChEBI" id="CHEBI:167181"/>
        <dbReference type="EC" id="4.2.99.18"/>
    </reaction>
</comment>
<dbReference type="PANTHER" id="PTHR10242:SF2">
    <property type="entry name" value="N-GLYCOSYLASE_DNA LYASE"/>
    <property type="match status" value="1"/>
</dbReference>
<sequence length="272" mass="30455">MHISITDDFDLAKIARSGQCFRVKEFEDGSFRFVTGREVLYLRQSAGGFAVSCPEETWQRVWGPYFDLGRTYSAVQKIIPESDTYMQLAAQEGRGIRILRQDPWEMLVTFIISQRKSIPAIQQAVELLAERFGEAVTTPYETLYTFPTAEQLAGAQAGELAACKLGYRVPYIQDAVAKVLSGQMDLAALATLPDAELFEKLKTIRGVGDKVANCICLFAYGRMGAAPIDTWIHKIIAREYGGHNPFPAYGEHAGILQQFAFYYAIAHKERFT</sequence>
<dbReference type="InterPro" id="IPR011257">
    <property type="entry name" value="DNA_glycosylase"/>
</dbReference>
<keyword evidence="6" id="KW-0456">Lyase</keyword>
<dbReference type="Pfam" id="PF00730">
    <property type="entry name" value="HhH-GPD"/>
    <property type="match status" value="1"/>
</dbReference>
<dbReference type="eggNOG" id="COG0122">
    <property type="taxonomic scope" value="Bacteria"/>
</dbReference>
<dbReference type="EC" id="4.2.99.18" evidence="2"/>
<dbReference type="CDD" id="cd00056">
    <property type="entry name" value="ENDO3c"/>
    <property type="match status" value="1"/>
</dbReference>
<dbReference type="SUPFAM" id="SSF55945">
    <property type="entry name" value="TATA-box binding protein-like"/>
    <property type="match status" value="1"/>
</dbReference>
<evidence type="ECO:0000256" key="7">
    <source>
        <dbReference type="ARBA" id="ARBA00023295"/>
    </source>
</evidence>
<evidence type="ECO:0000256" key="4">
    <source>
        <dbReference type="ARBA" id="ARBA00022801"/>
    </source>
</evidence>
<dbReference type="EMBL" id="ACBY02000054">
    <property type="protein sequence ID" value="EFB74861.1"/>
    <property type="molecule type" value="Genomic_DNA"/>
</dbReference>
<accession>D1PR14</accession>
<evidence type="ECO:0000256" key="2">
    <source>
        <dbReference type="ARBA" id="ARBA00012720"/>
    </source>
</evidence>
<evidence type="ECO:0000256" key="6">
    <source>
        <dbReference type="ARBA" id="ARBA00023239"/>
    </source>
</evidence>
<dbReference type="AlphaFoldDB" id="D1PR14"/>
<dbReference type="OrthoDB" id="9798522at2"/>
<dbReference type="GO" id="GO:0006284">
    <property type="term" value="P:base-excision repair"/>
    <property type="evidence" value="ECO:0007669"/>
    <property type="project" value="InterPro"/>
</dbReference>
<dbReference type="STRING" id="411471.SUBVAR_06841"/>
<protein>
    <recommendedName>
        <fullName evidence="2">DNA-(apurinic or apyrimidinic site) lyase</fullName>
        <ecNumber evidence="2">4.2.99.18</ecNumber>
    </recommendedName>
</protein>
<dbReference type="InterPro" id="IPR012904">
    <property type="entry name" value="OGG_N"/>
</dbReference>
<feature type="domain" description="HhH-GPD" evidence="9">
    <location>
        <begin position="112"/>
        <end position="270"/>
    </location>
</feature>
<dbReference type="GO" id="GO:0006289">
    <property type="term" value="P:nucleotide-excision repair"/>
    <property type="evidence" value="ECO:0007669"/>
    <property type="project" value="InterPro"/>
</dbReference>
<keyword evidence="11" id="KW-1185">Reference proteome</keyword>
<name>D1PR14_9FIRM</name>
<evidence type="ECO:0000313" key="10">
    <source>
        <dbReference type="EMBL" id="EFB74861.1"/>
    </source>
</evidence>
<comment type="caution">
    <text evidence="10">The sequence shown here is derived from an EMBL/GenBank/DDBJ whole genome shotgun (WGS) entry which is preliminary data.</text>
</comment>
<keyword evidence="3" id="KW-0227">DNA damage</keyword>
<dbReference type="Proteomes" id="UP000003438">
    <property type="component" value="Unassembled WGS sequence"/>
</dbReference>
<evidence type="ECO:0000313" key="11">
    <source>
        <dbReference type="Proteomes" id="UP000003438"/>
    </source>
</evidence>
<keyword evidence="4 10" id="KW-0378">Hydrolase</keyword>
<evidence type="ECO:0000259" key="9">
    <source>
        <dbReference type="SMART" id="SM00478"/>
    </source>
</evidence>
<proteinExistence type="inferred from homology"/>
<evidence type="ECO:0000256" key="3">
    <source>
        <dbReference type="ARBA" id="ARBA00022763"/>
    </source>
</evidence>
<dbReference type="GO" id="GO:0140078">
    <property type="term" value="F:class I DNA-(apurinic or apyrimidinic site) endonuclease activity"/>
    <property type="evidence" value="ECO:0007669"/>
    <property type="project" value="UniProtKB-EC"/>
</dbReference>
<dbReference type="GO" id="GO:0008534">
    <property type="term" value="F:oxidized purine nucleobase lesion DNA N-glycosylase activity"/>
    <property type="evidence" value="ECO:0007669"/>
    <property type="project" value="InterPro"/>
</dbReference>
<dbReference type="SMART" id="SM00478">
    <property type="entry name" value="ENDO3c"/>
    <property type="match status" value="1"/>
</dbReference>
<keyword evidence="5" id="KW-0234">DNA repair</keyword>
<dbReference type="Gene3D" id="3.30.310.260">
    <property type="match status" value="1"/>
</dbReference>
<reference evidence="10" key="1">
    <citation type="submission" date="2009-12" db="EMBL/GenBank/DDBJ databases">
        <authorList>
            <person name="Weinstock G."/>
            <person name="Sodergren E."/>
            <person name="Clifton S."/>
            <person name="Fulton L."/>
            <person name="Fulton B."/>
            <person name="Courtney L."/>
            <person name="Fronick C."/>
            <person name="Harrison M."/>
            <person name="Strong C."/>
            <person name="Farmer C."/>
            <person name="Delahaunty K."/>
            <person name="Markovic C."/>
            <person name="Hall O."/>
            <person name="Minx P."/>
            <person name="Tomlinson C."/>
            <person name="Mitreva M."/>
            <person name="Nelson J."/>
            <person name="Hou S."/>
            <person name="Wollam A."/>
            <person name="Pepin K.H."/>
            <person name="Johnson M."/>
            <person name="Bhonagiri V."/>
            <person name="Nash W.E."/>
            <person name="Warren W."/>
            <person name="Chinwalla A."/>
            <person name="Mardis E.R."/>
            <person name="Wilson R.K."/>
        </authorList>
    </citation>
    <scope>NUCLEOTIDE SEQUENCE [LARGE SCALE GENOMIC DNA]</scope>
    <source>
        <strain evidence="10">DSM 15176</strain>
    </source>
</reference>
<dbReference type="GO" id="GO:0003684">
    <property type="term" value="F:damaged DNA binding"/>
    <property type="evidence" value="ECO:0007669"/>
    <property type="project" value="InterPro"/>
</dbReference>
<keyword evidence="7 10" id="KW-0326">Glycosidase</keyword>
<comment type="similarity">
    <text evidence="1">Belongs to the type-1 OGG1 family.</text>
</comment>
<dbReference type="InterPro" id="IPR052054">
    <property type="entry name" value="Oxidative_DNA_repair_enzyme"/>
</dbReference>
<evidence type="ECO:0000256" key="1">
    <source>
        <dbReference type="ARBA" id="ARBA00010679"/>
    </source>
</evidence>
<dbReference type="HOGENOM" id="CLU_027543_3_0_9"/>
<dbReference type="Pfam" id="PF07934">
    <property type="entry name" value="OGG_N"/>
    <property type="match status" value="1"/>
</dbReference>